<dbReference type="AlphaFoldDB" id="A0A2T4ADA9"/>
<dbReference type="Proteomes" id="UP000241690">
    <property type="component" value="Unassembled WGS sequence"/>
</dbReference>
<dbReference type="EMBL" id="KZ679680">
    <property type="protein sequence ID" value="PTB55074.1"/>
    <property type="molecule type" value="Genomic_DNA"/>
</dbReference>
<proteinExistence type="predicted"/>
<dbReference type="RefSeq" id="XP_024774751.1">
    <property type="nucleotide sequence ID" value="XM_024913014.1"/>
</dbReference>
<accession>A0A2T4ADA9</accession>
<evidence type="ECO:0000313" key="2">
    <source>
        <dbReference type="Proteomes" id="UP000241690"/>
    </source>
</evidence>
<gene>
    <name evidence="1" type="ORF">M431DRAFT_16918</name>
</gene>
<evidence type="ECO:0000313" key="1">
    <source>
        <dbReference type="EMBL" id="PTB55074.1"/>
    </source>
</evidence>
<dbReference type="GeneID" id="36621573"/>
<organism evidence="1 2">
    <name type="scientific">Trichoderma harzianum CBS 226.95</name>
    <dbReference type="NCBI Taxonomy" id="983964"/>
    <lineage>
        <taxon>Eukaryota</taxon>
        <taxon>Fungi</taxon>
        <taxon>Dikarya</taxon>
        <taxon>Ascomycota</taxon>
        <taxon>Pezizomycotina</taxon>
        <taxon>Sordariomycetes</taxon>
        <taxon>Hypocreomycetidae</taxon>
        <taxon>Hypocreales</taxon>
        <taxon>Hypocreaceae</taxon>
        <taxon>Trichoderma</taxon>
    </lineage>
</organism>
<name>A0A2T4ADA9_TRIHA</name>
<sequence length="95" mass="10010">MKVKQKKKKQKKKMGVDISGGGVCDIPAIDLHGHQSAVVSNGLFPRSSLVPHVKVAGRHGFGARAGKQSCPASRGSQKQLEAASTFFDLLLLVGS</sequence>
<reference evidence="1 2" key="1">
    <citation type="submission" date="2016-07" db="EMBL/GenBank/DDBJ databases">
        <title>Multiple horizontal gene transfer events from other fungi enriched the ability of initially mycotrophic Trichoderma (Ascomycota) to feed on dead plant biomass.</title>
        <authorList>
            <consortium name="DOE Joint Genome Institute"/>
            <person name="Aerts A."/>
            <person name="Atanasova L."/>
            <person name="Chenthamara K."/>
            <person name="Zhang J."/>
            <person name="Grujic M."/>
            <person name="Henrissat B."/>
            <person name="Kuo A."/>
            <person name="Salamov A."/>
            <person name="Lipzen A."/>
            <person name="Labutti K."/>
            <person name="Barry K."/>
            <person name="Miao Y."/>
            <person name="Rahimi M.J."/>
            <person name="Shen Q."/>
            <person name="Grigoriev I.V."/>
            <person name="Kubicek C.P."/>
            <person name="Druzhinina I.S."/>
        </authorList>
    </citation>
    <scope>NUCLEOTIDE SEQUENCE [LARGE SCALE GENOMIC DNA]</scope>
    <source>
        <strain evidence="1 2">CBS 226.95</strain>
    </source>
</reference>
<keyword evidence="2" id="KW-1185">Reference proteome</keyword>
<protein>
    <submittedName>
        <fullName evidence="1">Uncharacterized protein</fullName>
    </submittedName>
</protein>